<protein>
    <submittedName>
        <fullName evidence="2">Uncharacterized protein</fullName>
    </submittedName>
</protein>
<reference evidence="2" key="1">
    <citation type="submission" date="2022-11" db="UniProtKB">
        <authorList>
            <consortium name="WormBaseParasite"/>
        </authorList>
    </citation>
    <scope>IDENTIFICATION</scope>
</reference>
<dbReference type="Proteomes" id="UP000887565">
    <property type="component" value="Unplaced"/>
</dbReference>
<dbReference type="WBParaSite" id="nRc.2.0.1.t31695-RA">
    <property type="protein sequence ID" value="nRc.2.0.1.t31695-RA"/>
    <property type="gene ID" value="nRc.2.0.1.g31695"/>
</dbReference>
<sequence length="148" mass="16593">MDESTPVQPTAIDVETNTATMNQTLTDILEETTTYQYTAIDVTPEKPAAVAPLLAHALDPNIYLATPAFLLRPLIIPTVAATWYRAPVHFLQQIISDLQWQALAPALTVYHFPSPPRGMLFPEHHWVDYPDVLKEEIQRIFLPPPGLP</sequence>
<evidence type="ECO:0000313" key="2">
    <source>
        <dbReference type="WBParaSite" id="nRc.2.0.1.t31695-RA"/>
    </source>
</evidence>
<evidence type="ECO:0000313" key="1">
    <source>
        <dbReference type="Proteomes" id="UP000887565"/>
    </source>
</evidence>
<organism evidence="1 2">
    <name type="scientific">Romanomermis culicivorax</name>
    <name type="common">Nematode worm</name>
    <dbReference type="NCBI Taxonomy" id="13658"/>
    <lineage>
        <taxon>Eukaryota</taxon>
        <taxon>Metazoa</taxon>
        <taxon>Ecdysozoa</taxon>
        <taxon>Nematoda</taxon>
        <taxon>Enoplea</taxon>
        <taxon>Dorylaimia</taxon>
        <taxon>Mermithida</taxon>
        <taxon>Mermithoidea</taxon>
        <taxon>Mermithidae</taxon>
        <taxon>Romanomermis</taxon>
    </lineage>
</organism>
<proteinExistence type="predicted"/>
<accession>A0A915K0G2</accession>
<name>A0A915K0G2_ROMCU</name>
<keyword evidence="1" id="KW-1185">Reference proteome</keyword>
<dbReference type="AlphaFoldDB" id="A0A915K0G2"/>